<proteinExistence type="predicted"/>
<dbReference type="InterPro" id="IPR036091">
    <property type="entry name" value="Prodiol/glycerol_DeHase__sf_su"/>
</dbReference>
<dbReference type="PIRSF" id="PIRSF018505">
    <property type="entry name" value="Prpndl_dhdrts_sm"/>
    <property type="match status" value="1"/>
</dbReference>
<dbReference type="Gene3D" id="1.10.1510.20">
    <property type="entry name" value="Propanediol/glycerol dehydratase, small subunit"/>
    <property type="match status" value="1"/>
</dbReference>
<keyword evidence="2" id="KW-1185">Reference proteome</keyword>
<dbReference type="SUPFAM" id="SSF47148">
    <property type="entry name" value="Diol dehydratase, gamma subunit"/>
    <property type="match status" value="1"/>
</dbReference>
<evidence type="ECO:0000313" key="2">
    <source>
        <dbReference type="Proteomes" id="UP000199266"/>
    </source>
</evidence>
<gene>
    <name evidence="1" type="ORF">SAMN03080603_01434</name>
</gene>
<dbReference type="AlphaFoldDB" id="A0A1H3GAQ7"/>
<dbReference type="Proteomes" id="UP000199266">
    <property type="component" value="Unassembled WGS sequence"/>
</dbReference>
<accession>A0A1H3GAQ7</accession>
<protein>
    <submittedName>
        <fullName evidence="1">Propanediol dehydratase small subunit</fullName>
    </submittedName>
</protein>
<organism evidence="1 2">
    <name type="scientific">Acetomicrobium thermoterrenum DSM 13490</name>
    <dbReference type="NCBI Taxonomy" id="1120987"/>
    <lineage>
        <taxon>Bacteria</taxon>
        <taxon>Thermotogati</taxon>
        <taxon>Synergistota</taxon>
        <taxon>Synergistia</taxon>
        <taxon>Synergistales</taxon>
        <taxon>Acetomicrobiaceae</taxon>
        <taxon>Acetomicrobium</taxon>
    </lineage>
</organism>
<evidence type="ECO:0000313" key="1">
    <source>
        <dbReference type="EMBL" id="SDY00351.1"/>
    </source>
</evidence>
<dbReference type="InterPro" id="IPR003207">
    <property type="entry name" value="Ppandiol/glycerol_DeHydtase_su"/>
</dbReference>
<dbReference type="RefSeq" id="WP_091461679.1">
    <property type="nucleotide sequence ID" value="NZ_FNPD01000008.1"/>
</dbReference>
<sequence length="168" mass="19282">MISEETLKTIIRQVMDEMQCNQKTDSDSAEVSIADYPLGEKRPELLQTPKGRPFKEVTFDGMLKGSVAPEEFRISPLTLELQAKIALEAKRPCFANNLQRAAEMTQIPDQRLLEIYEALRPRRSTEDELLKMAEELENVYHAKKCAEWVREAADVYKQRGLLRNGELV</sequence>
<dbReference type="Pfam" id="PF02287">
    <property type="entry name" value="Dehydratase_SU"/>
    <property type="match status" value="1"/>
</dbReference>
<dbReference type="EMBL" id="FNPD01000008">
    <property type="protein sequence ID" value="SDY00351.1"/>
    <property type="molecule type" value="Genomic_DNA"/>
</dbReference>
<name>A0A1H3GAQ7_9BACT</name>
<dbReference type="NCBIfam" id="NF011972">
    <property type="entry name" value="PRK15443.1-3"/>
    <property type="match status" value="1"/>
</dbReference>
<reference evidence="2" key="1">
    <citation type="submission" date="2016-10" db="EMBL/GenBank/DDBJ databases">
        <authorList>
            <person name="Varghese N."/>
            <person name="Submissions S."/>
        </authorList>
    </citation>
    <scope>NUCLEOTIDE SEQUENCE [LARGE SCALE GENOMIC DNA]</scope>
    <source>
        <strain evidence="2">DSM 13490</strain>
    </source>
</reference>